<feature type="active site" description="Charge relay system" evidence="10">
    <location>
        <position position="69"/>
    </location>
</feature>
<keyword evidence="4 10" id="KW-0645">Protease</keyword>
<organism evidence="14 15">
    <name type="scientific">Corynebacterium uropygiale</name>
    <dbReference type="NCBI Taxonomy" id="1775911"/>
    <lineage>
        <taxon>Bacteria</taxon>
        <taxon>Bacillati</taxon>
        <taxon>Actinomycetota</taxon>
        <taxon>Actinomycetes</taxon>
        <taxon>Mycobacteriales</taxon>
        <taxon>Corynebacteriaceae</taxon>
        <taxon>Corynebacterium</taxon>
    </lineage>
</organism>
<dbReference type="InterPro" id="IPR023827">
    <property type="entry name" value="Peptidase_S8_Asp-AS"/>
</dbReference>
<evidence type="ECO:0000256" key="6">
    <source>
        <dbReference type="ARBA" id="ARBA00022801"/>
    </source>
</evidence>
<sequence>MRTHQPWAFALVLGLLWGMMVILPLPLAGAEERCAELSHSTNPPGPPDSELAAAHRFSQGEGITVAVIDTGVHPHPRLGEVIGGGDLVGEGDGTEDCDRHGTIVAGIIGARPDPGHDDIVGIAPGARILSIRQTSSTHRDAAGTLASMATAINEAVDKGARVINLSVVACLSPTQNERVDHTPLDAALAHAEERDVVVVAAAGNASQGCSPGDVVYPAHADTVVGVSALTPEGRIANYSLPGPDLLAAPGHVARGLSPVGDPRPAEGVLTDEGVRSWEGTSFATPVVSGIAALLRSRYPHESAAQIRHRLASSALPATGEITPLAALTHLPGPTRVEDEAARPVRLAAQPVVDTSPRRRSLQLCALLAGVGVGGWVLNGAIRSIGRRGRANPPNPTSRRHRPGR</sequence>
<dbReference type="Gene3D" id="3.40.50.200">
    <property type="entry name" value="Peptidase S8/S53 domain"/>
    <property type="match status" value="1"/>
</dbReference>
<comment type="caution">
    <text evidence="14">The sequence shown here is derived from an EMBL/GenBank/DDBJ whole genome shotgun (WGS) entry which is preliminary data.</text>
</comment>
<feature type="active site" description="Charge relay system" evidence="10">
    <location>
        <position position="281"/>
    </location>
</feature>
<dbReference type="Pfam" id="PF00082">
    <property type="entry name" value="Peptidase_S8"/>
    <property type="match status" value="1"/>
</dbReference>
<keyword evidence="9" id="KW-0472">Membrane</keyword>
<dbReference type="PROSITE" id="PS00137">
    <property type="entry name" value="SUBTILASE_HIS"/>
    <property type="match status" value="1"/>
</dbReference>
<protein>
    <submittedName>
        <fullName evidence="14">Type VII secretion-associated serine protease mycosin</fullName>
    </submittedName>
</protein>
<gene>
    <name evidence="14" type="primary">mycP</name>
    <name evidence="14" type="ORF">L1O03_01985</name>
</gene>
<dbReference type="InterPro" id="IPR022398">
    <property type="entry name" value="Peptidase_S8_His-AS"/>
</dbReference>
<evidence type="ECO:0000256" key="7">
    <source>
        <dbReference type="ARBA" id="ARBA00022825"/>
    </source>
</evidence>
<dbReference type="InterPro" id="IPR023834">
    <property type="entry name" value="T7SS_pept_S8A_mycosin"/>
</dbReference>
<evidence type="ECO:0000313" key="14">
    <source>
        <dbReference type="EMBL" id="MCF4005946.1"/>
    </source>
</evidence>
<dbReference type="GO" id="GO:0004252">
    <property type="term" value="F:serine-type endopeptidase activity"/>
    <property type="evidence" value="ECO:0007669"/>
    <property type="project" value="UniProtKB-UniRule"/>
</dbReference>
<keyword evidence="6 10" id="KW-0378">Hydrolase</keyword>
<evidence type="ECO:0000313" key="15">
    <source>
        <dbReference type="Proteomes" id="UP001139336"/>
    </source>
</evidence>
<dbReference type="InterPro" id="IPR036852">
    <property type="entry name" value="Peptidase_S8/S53_dom_sf"/>
</dbReference>
<keyword evidence="7 10" id="KW-0720">Serine protease</keyword>
<evidence type="ECO:0000256" key="12">
    <source>
        <dbReference type="SAM" id="MobiDB-lite"/>
    </source>
</evidence>
<dbReference type="InterPro" id="IPR015500">
    <property type="entry name" value="Peptidase_S8_subtilisin-rel"/>
</dbReference>
<dbReference type="PANTHER" id="PTHR43806">
    <property type="entry name" value="PEPTIDASE S8"/>
    <property type="match status" value="1"/>
</dbReference>
<dbReference type="Proteomes" id="UP001139336">
    <property type="component" value="Unassembled WGS sequence"/>
</dbReference>
<dbReference type="PROSITE" id="PS51892">
    <property type="entry name" value="SUBTILASE"/>
    <property type="match status" value="1"/>
</dbReference>
<name>A0A9X1TYK8_9CORY</name>
<evidence type="ECO:0000256" key="3">
    <source>
        <dbReference type="ARBA" id="ARBA00022475"/>
    </source>
</evidence>
<keyword evidence="3" id="KW-1003">Cell membrane</keyword>
<evidence type="ECO:0000256" key="8">
    <source>
        <dbReference type="ARBA" id="ARBA00022989"/>
    </source>
</evidence>
<dbReference type="EMBL" id="JAKGSI010000001">
    <property type="protein sequence ID" value="MCF4005946.1"/>
    <property type="molecule type" value="Genomic_DNA"/>
</dbReference>
<keyword evidence="15" id="KW-1185">Reference proteome</keyword>
<dbReference type="PROSITE" id="PS00138">
    <property type="entry name" value="SUBTILASE_SER"/>
    <property type="match status" value="1"/>
</dbReference>
<dbReference type="PANTHER" id="PTHR43806:SF11">
    <property type="entry name" value="CEREVISIN-RELATED"/>
    <property type="match status" value="1"/>
</dbReference>
<comment type="subcellular location">
    <subcellularLocation>
        <location evidence="1">Cell membrane</location>
        <topology evidence="1">Single-pass membrane protein</topology>
    </subcellularLocation>
</comment>
<comment type="similarity">
    <text evidence="2 10 11">Belongs to the peptidase S8 family.</text>
</comment>
<dbReference type="AlphaFoldDB" id="A0A9X1TYK8"/>
<feature type="region of interest" description="Disordered" evidence="12">
    <location>
        <begin position="385"/>
        <end position="404"/>
    </location>
</feature>
<evidence type="ECO:0000256" key="11">
    <source>
        <dbReference type="RuleBase" id="RU003355"/>
    </source>
</evidence>
<dbReference type="PRINTS" id="PR00723">
    <property type="entry name" value="SUBTILISIN"/>
</dbReference>
<dbReference type="InterPro" id="IPR023828">
    <property type="entry name" value="Peptidase_S8_Ser-AS"/>
</dbReference>
<dbReference type="InterPro" id="IPR050131">
    <property type="entry name" value="Peptidase_S8_subtilisin-like"/>
</dbReference>
<accession>A0A9X1TYK8</accession>
<dbReference type="GO" id="GO:0005886">
    <property type="term" value="C:plasma membrane"/>
    <property type="evidence" value="ECO:0007669"/>
    <property type="project" value="UniProtKB-SubCell"/>
</dbReference>
<evidence type="ECO:0000259" key="13">
    <source>
        <dbReference type="Pfam" id="PF00082"/>
    </source>
</evidence>
<dbReference type="PROSITE" id="PS00136">
    <property type="entry name" value="SUBTILASE_ASP"/>
    <property type="match status" value="1"/>
</dbReference>
<keyword evidence="8" id="KW-1133">Transmembrane helix</keyword>
<evidence type="ECO:0000256" key="2">
    <source>
        <dbReference type="ARBA" id="ARBA00011073"/>
    </source>
</evidence>
<dbReference type="SUPFAM" id="SSF52743">
    <property type="entry name" value="Subtilisin-like"/>
    <property type="match status" value="1"/>
</dbReference>
<reference evidence="14" key="1">
    <citation type="submission" date="2022-01" db="EMBL/GenBank/DDBJ databases">
        <title>Corynebacterium sp. nov isolated from isolated from the feces of the greater white-fronted geese (Anser albifrons) at Poyang Lake, PR China.</title>
        <authorList>
            <person name="Liu Q."/>
        </authorList>
    </citation>
    <scope>NUCLEOTIDE SEQUENCE</scope>
    <source>
        <strain evidence="14">JCM 32435</strain>
    </source>
</reference>
<dbReference type="GO" id="GO:0006508">
    <property type="term" value="P:proteolysis"/>
    <property type="evidence" value="ECO:0007669"/>
    <property type="project" value="UniProtKB-KW"/>
</dbReference>
<evidence type="ECO:0000256" key="4">
    <source>
        <dbReference type="ARBA" id="ARBA00022670"/>
    </source>
</evidence>
<evidence type="ECO:0000256" key="9">
    <source>
        <dbReference type="ARBA" id="ARBA00023136"/>
    </source>
</evidence>
<dbReference type="InterPro" id="IPR000209">
    <property type="entry name" value="Peptidase_S8/S53_dom"/>
</dbReference>
<keyword evidence="5" id="KW-0812">Transmembrane</keyword>
<feature type="domain" description="Peptidase S8/S53" evidence="13">
    <location>
        <begin position="60"/>
        <end position="314"/>
    </location>
</feature>
<proteinExistence type="inferred from homology"/>
<evidence type="ECO:0000256" key="10">
    <source>
        <dbReference type="PROSITE-ProRule" id="PRU01240"/>
    </source>
</evidence>
<feature type="active site" description="Charge relay system" evidence="10">
    <location>
        <position position="100"/>
    </location>
</feature>
<dbReference type="RefSeq" id="WP_236117733.1">
    <property type="nucleotide sequence ID" value="NZ_JAKGSI010000001.1"/>
</dbReference>
<evidence type="ECO:0000256" key="1">
    <source>
        <dbReference type="ARBA" id="ARBA00004162"/>
    </source>
</evidence>
<evidence type="ECO:0000256" key="5">
    <source>
        <dbReference type="ARBA" id="ARBA00022692"/>
    </source>
</evidence>
<dbReference type="NCBIfam" id="TIGR03921">
    <property type="entry name" value="T7SS_mycosin"/>
    <property type="match status" value="1"/>
</dbReference>